<gene>
    <name evidence="1" type="ORF">RND81_09G051700</name>
</gene>
<keyword evidence="2" id="KW-1185">Reference proteome</keyword>
<evidence type="ECO:0000313" key="2">
    <source>
        <dbReference type="Proteomes" id="UP001443914"/>
    </source>
</evidence>
<evidence type="ECO:0000313" key="1">
    <source>
        <dbReference type="EMBL" id="KAK9689316.1"/>
    </source>
</evidence>
<dbReference type="AlphaFoldDB" id="A0AAW1IIV6"/>
<protein>
    <submittedName>
        <fullName evidence="1">Uncharacterized protein</fullName>
    </submittedName>
</protein>
<reference evidence="1" key="1">
    <citation type="submission" date="2024-03" db="EMBL/GenBank/DDBJ databases">
        <title>WGS assembly of Saponaria officinalis var. Norfolk2.</title>
        <authorList>
            <person name="Jenkins J."/>
            <person name="Shu S."/>
            <person name="Grimwood J."/>
            <person name="Barry K."/>
            <person name="Goodstein D."/>
            <person name="Schmutz J."/>
            <person name="Leebens-Mack J."/>
            <person name="Osbourn A."/>
        </authorList>
    </citation>
    <scope>NUCLEOTIDE SEQUENCE [LARGE SCALE GENOMIC DNA]</scope>
    <source>
        <strain evidence="1">JIC</strain>
    </source>
</reference>
<organism evidence="1 2">
    <name type="scientific">Saponaria officinalis</name>
    <name type="common">Common soapwort</name>
    <name type="synonym">Lychnis saponaria</name>
    <dbReference type="NCBI Taxonomy" id="3572"/>
    <lineage>
        <taxon>Eukaryota</taxon>
        <taxon>Viridiplantae</taxon>
        <taxon>Streptophyta</taxon>
        <taxon>Embryophyta</taxon>
        <taxon>Tracheophyta</taxon>
        <taxon>Spermatophyta</taxon>
        <taxon>Magnoliopsida</taxon>
        <taxon>eudicotyledons</taxon>
        <taxon>Gunneridae</taxon>
        <taxon>Pentapetalae</taxon>
        <taxon>Caryophyllales</taxon>
        <taxon>Caryophyllaceae</taxon>
        <taxon>Caryophylleae</taxon>
        <taxon>Saponaria</taxon>
    </lineage>
</organism>
<comment type="caution">
    <text evidence="1">The sequence shown here is derived from an EMBL/GenBank/DDBJ whole genome shotgun (WGS) entry which is preliminary data.</text>
</comment>
<sequence length="120" mass="13708">MGNILPKFCFMKSLFLYRIILDALMALLENKEVVIKSFSDVDPNIKLASLHLLMAMVSKIIFLNSNSYSPSNPPPRHRSLNLRKEEVMVAKDSRASISKRKLEQNMSPSVMLHGRYSVQQ</sequence>
<name>A0AAW1IIV6_SAPOF</name>
<dbReference type="EMBL" id="JBDFQZ010000009">
    <property type="protein sequence ID" value="KAK9689316.1"/>
    <property type="molecule type" value="Genomic_DNA"/>
</dbReference>
<proteinExistence type="predicted"/>
<accession>A0AAW1IIV6</accession>
<dbReference type="Proteomes" id="UP001443914">
    <property type="component" value="Unassembled WGS sequence"/>
</dbReference>